<dbReference type="InterPro" id="IPR015410">
    <property type="entry name" value="DUF1985"/>
</dbReference>
<evidence type="ECO:0000313" key="3">
    <source>
        <dbReference type="EMBL" id="KFK28058.1"/>
    </source>
</evidence>
<dbReference type="Proteomes" id="UP000029120">
    <property type="component" value="Chromosome 8"/>
</dbReference>
<evidence type="ECO:0000259" key="2">
    <source>
        <dbReference type="Pfam" id="PF09331"/>
    </source>
</evidence>
<protein>
    <recommendedName>
        <fullName evidence="2">DUF1985 domain-containing protein</fullName>
    </recommendedName>
</protein>
<proteinExistence type="predicted"/>
<feature type="region of interest" description="Disordered" evidence="1">
    <location>
        <begin position="107"/>
        <end position="144"/>
    </location>
</feature>
<dbReference type="Gramene" id="KFK28058">
    <property type="protein sequence ID" value="KFK28058"/>
    <property type="gene ID" value="AALP_AA8G466200"/>
</dbReference>
<organism evidence="3 4">
    <name type="scientific">Arabis alpina</name>
    <name type="common">Alpine rock-cress</name>
    <dbReference type="NCBI Taxonomy" id="50452"/>
    <lineage>
        <taxon>Eukaryota</taxon>
        <taxon>Viridiplantae</taxon>
        <taxon>Streptophyta</taxon>
        <taxon>Embryophyta</taxon>
        <taxon>Tracheophyta</taxon>
        <taxon>Spermatophyta</taxon>
        <taxon>Magnoliopsida</taxon>
        <taxon>eudicotyledons</taxon>
        <taxon>Gunneridae</taxon>
        <taxon>Pentapetalae</taxon>
        <taxon>rosids</taxon>
        <taxon>malvids</taxon>
        <taxon>Brassicales</taxon>
        <taxon>Brassicaceae</taxon>
        <taxon>Arabideae</taxon>
        <taxon>Arabis</taxon>
    </lineage>
</organism>
<dbReference type="OMA" id="SAKCKRP"/>
<name>A0A087GDV6_ARAAL</name>
<dbReference type="PANTHER" id="PTHR48449">
    <property type="entry name" value="DUF1985 DOMAIN-CONTAINING PROTEIN"/>
    <property type="match status" value="1"/>
</dbReference>
<evidence type="ECO:0000313" key="4">
    <source>
        <dbReference type="Proteomes" id="UP000029120"/>
    </source>
</evidence>
<sequence length="509" mass="55904">MLKRKTVTDKDIRLKYACLALLASVLMPTTHHPKIVKEHAKQIQDLSSFFAYPWGRLAFEMLLSSIKEKNEITLSQNTIAIKGFVHAIQLVMVESVPYLLEVVQDNSTSSSESDGERDKDQPREKKISLSPAHARDLHEEGKVDVDPIIADDGEEELDEAQFGWSDDEVDEKVENMVNLINKEESFCSAMFGGGVTKADVTRMIKESKEKKLKQKKGVCPGDMIGTSGAVGGGGGLNDSDVQHIVELVGGRVKVEFGVLETKVNEMYEKLDEIEDGRKYNDVCIKLEDLKNSISLIETTISLDVATQVAKMKTEVIDAIVAFLEKETTVHAADNETLFAERSNVNNVDKNQSQCGGSANIGLQKKVNPSSGRAIDSIIVGVLGDLSRNVTDAAGAVSVELQINRGNCSEVGDHSPSHNVVVNEDVSLPRTAVDGADLQSDNVENDGHGHSLFRKSKRLKTVPASLVQNYQCDKRMLQRLREAHLVGGYDLKVDLEAKFANLMGKMRQIS</sequence>
<dbReference type="Pfam" id="PF09331">
    <property type="entry name" value="DUF1985"/>
    <property type="match status" value="1"/>
</dbReference>
<reference evidence="4" key="1">
    <citation type="journal article" date="2015" name="Nat. Plants">
        <title>Genome expansion of Arabis alpina linked with retrotransposition and reduced symmetric DNA methylation.</title>
        <authorList>
            <person name="Willing E.M."/>
            <person name="Rawat V."/>
            <person name="Mandakova T."/>
            <person name="Maumus F."/>
            <person name="James G.V."/>
            <person name="Nordstroem K.J."/>
            <person name="Becker C."/>
            <person name="Warthmann N."/>
            <person name="Chica C."/>
            <person name="Szarzynska B."/>
            <person name="Zytnicki M."/>
            <person name="Albani M.C."/>
            <person name="Kiefer C."/>
            <person name="Bergonzi S."/>
            <person name="Castaings L."/>
            <person name="Mateos J.L."/>
            <person name="Berns M.C."/>
            <person name="Bujdoso N."/>
            <person name="Piofczyk T."/>
            <person name="de Lorenzo L."/>
            <person name="Barrero-Sicilia C."/>
            <person name="Mateos I."/>
            <person name="Piednoel M."/>
            <person name="Hagmann J."/>
            <person name="Chen-Min-Tao R."/>
            <person name="Iglesias-Fernandez R."/>
            <person name="Schuster S.C."/>
            <person name="Alonso-Blanco C."/>
            <person name="Roudier F."/>
            <person name="Carbonero P."/>
            <person name="Paz-Ares J."/>
            <person name="Davis S.J."/>
            <person name="Pecinka A."/>
            <person name="Quesneville H."/>
            <person name="Colot V."/>
            <person name="Lysak M.A."/>
            <person name="Weigel D."/>
            <person name="Coupland G."/>
            <person name="Schneeberger K."/>
        </authorList>
    </citation>
    <scope>NUCLEOTIDE SEQUENCE [LARGE SCALE GENOMIC DNA]</scope>
    <source>
        <strain evidence="4">cv. Pajares</strain>
    </source>
</reference>
<feature type="compositionally biased region" description="Basic and acidic residues" evidence="1">
    <location>
        <begin position="114"/>
        <end position="144"/>
    </location>
</feature>
<evidence type="ECO:0000256" key="1">
    <source>
        <dbReference type="SAM" id="MobiDB-lite"/>
    </source>
</evidence>
<keyword evidence="4" id="KW-1185">Reference proteome</keyword>
<dbReference type="PANTHER" id="PTHR48449:SF2">
    <property type="entry name" value="UBIQUITIN-LIKE PROTEASE FAMILY PROFILE DOMAIN-CONTAINING PROTEIN"/>
    <property type="match status" value="1"/>
</dbReference>
<dbReference type="OrthoDB" id="1114298at2759"/>
<dbReference type="EMBL" id="CM002876">
    <property type="protein sequence ID" value="KFK28058.1"/>
    <property type="molecule type" value="Genomic_DNA"/>
</dbReference>
<feature type="domain" description="DUF1985" evidence="2">
    <location>
        <begin position="1"/>
        <end position="65"/>
    </location>
</feature>
<dbReference type="AlphaFoldDB" id="A0A087GDV6"/>
<gene>
    <name evidence="3" type="ordered locus">AALP_Aa8g466200</name>
</gene>
<accession>A0A087GDV6</accession>